<name>A0ACC3D1V6_9PEZI</name>
<organism evidence="1 2">
    <name type="scientific">Coniosporium uncinatum</name>
    <dbReference type="NCBI Taxonomy" id="93489"/>
    <lineage>
        <taxon>Eukaryota</taxon>
        <taxon>Fungi</taxon>
        <taxon>Dikarya</taxon>
        <taxon>Ascomycota</taxon>
        <taxon>Pezizomycotina</taxon>
        <taxon>Dothideomycetes</taxon>
        <taxon>Dothideomycetes incertae sedis</taxon>
        <taxon>Coniosporium</taxon>
    </lineage>
</organism>
<proteinExistence type="predicted"/>
<evidence type="ECO:0000313" key="1">
    <source>
        <dbReference type="EMBL" id="KAK3060592.1"/>
    </source>
</evidence>
<reference evidence="1" key="1">
    <citation type="submission" date="2024-09" db="EMBL/GenBank/DDBJ databases">
        <title>Black Yeasts Isolated from many extreme environments.</title>
        <authorList>
            <person name="Coleine C."/>
            <person name="Stajich J.E."/>
            <person name="Selbmann L."/>
        </authorList>
    </citation>
    <scope>NUCLEOTIDE SEQUENCE</scope>
    <source>
        <strain evidence="1">CCFEE 5737</strain>
    </source>
</reference>
<gene>
    <name evidence="1" type="ORF">LTS18_008202</name>
</gene>
<sequence length="256" mass="28019">MASAASFFRLRAAVPVVALATGAVLYPQRAVYAESPRTTLTTASPANGEAFELRRKPIYDTPSTTSSEPTVPAPPPEHAPTIPRGPTPTDRLAAQIGRTRLQIHAQAAKAEDWVNNVMTKSLKMEHDFTSTIASLAPPKESNEHLMPGAIYVLVAAMAGSIVTRRWNFLVRWPAPLVTGAIAANYVLPWTSHNVGQLAWEYEKKAPVLANAHQATQDRVTQFLATGKAHSQMGLDRVAHWMGERTRDVERWVKKGN</sequence>
<accession>A0ACC3D1V6</accession>
<protein>
    <submittedName>
        <fullName evidence="1">Uncharacterized protein</fullName>
    </submittedName>
</protein>
<dbReference type="Proteomes" id="UP001186974">
    <property type="component" value="Unassembled WGS sequence"/>
</dbReference>
<comment type="caution">
    <text evidence="1">The sequence shown here is derived from an EMBL/GenBank/DDBJ whole genome shotgun (WGS) entry which is preliminary data.</text>
</comment>
<evidence type="ECO:0000313" key="2">
    <source>
        <dbReference type="Proteomes" id="UP001186974"/>
    </source>
</evidence>
<dbReference type="EMBL" id="JAWDJW010008450">
    <property type="protein sequence ID" value="KAK3060592.1"/>
    <property type="molecule type" value="Genomic_DNA"/>
</dbReference>
<keyword evidence="2" id="KW-1185">Reference proteome</keyword>